<dbReference type="Proteomes" id="UP000192266">
    <property type="component" value="Unassembled WGS sequence"/>
</dbReference>
<comment type="catalytic activity">
    <reaction evidence="1">
        <text>(8S)-3',8-cyclo-7,8-dihydroguanosine 5'-triphosphate = cyclic pyranopterin phosphate + diphosphate</text>
        <dbReference type="Rhea" id="RHEA:49580"/>
        <dbReference type="ChEBI" id="CHEBI:33019"/>
        <dbReference type="ChEBI" id="CHEBI:59648"/>
        <dbReference type="ChEBI" id="CHEBI:131766"/>
        <dbReference type="EC" id="4.6.1.17"/>
    </reaction>
</comment>
<keyword evidence="4" id="KW-0501">Molybdenum cofactor biosynthesis</keyword>
<dbReference type="EC" id="4.6.1.17" evidence="3"/>
<dbReference type="InterPro" id="IPR036522">
    <property type="entry name" value="MoaC_sf"/>
</dbReference>
<comment type="pathway">
    <text evidence="2">Cofactor biosynthesis; molybdopterin biosynthesis.</text>
</comment>
<gene>
    <name evidence="8" type="ORF">SAMN00120144_3862</name>
</gene>
<keyword evidence="9" id="KW-1185">Reference proteome</keyword>
<dbReference type="Pfam" id="PF01967">
    <property type="entry name" value="MoaC"/>
    <property type="match status" value="1"/>
</dbReference>
<dbReference type="STRING" id="645990.SAMN00120144_3862"/>
<dbReference type="InterPro" id="IPR023045">
    <property type="entry name" value="MoaC"/>
</dbReference>
<dbReference type="PANTHER" id="PTHR22960:SF0">
    <property type="entry name" value="MOLYBDENUM COFACTOR BIOSYNTHESIS PROTEIN 1"/>
    <property type="match status" value="1"/>
</dbReference>
<evidence type="ECO:0000259" key="7">
    <source>
        <dbReference type="Pfam" id="PF01967"/>
    </source>
</evidence>
<sequence>MTFSLNCFCKAQGQKSSVPLCVSKNLFPFMSEPRSLTHLNAAGQPSMVDVGGKIATRRVARARSRVVVGAEILALVQAGDLPTRKGPVFQTAILAGVMAAKKTADLIPLCHPLGLDDCQIRIEVAAPDAILIECTATVTGKTGVEMEALTGASVAALTVYDMCKALSHNIVISETRLLEKTGGKQDFHHVDE</sequence>
<dbReference type="SUPFAM" id="SSF55040">
    <property type="entry name" value="Molybdenum cofactor biosynthesis protein C, MoaC"/>
    <property type="match status" value="1"/>
</dbReference>
<organism evidence="8 9">
    <name type="scientific">Hymenobacter roseosalivarius DSM 11622</name>
    <dbReference type="NCBI Taxonomy" id="645990"/>
    <lineage>
        <taxon>Bacteria</taxon>
        <taxon>Pseudomonadati</taxon>
        <taxon>Bacteroidota</taxon>
        <taxon>Cytophagia</taxon>
        <taxon>Cytophagales</taxon>
        <taxon>Hymenobacteraceae</taxon>
        <taxon>Hymenobacter</taxon>
    </lineage>
</organism>
<dbReference type="InterPro" id="IPR002820">
    <property type="entry name" value="Mopterin_CF_biosynth-C_dom"/>
</dbReference>
<dbReference type="GO" id="GO:0006777">
    <property type="term" value="P:Mo-molybdopterin cofactor biosynthetic process"/>
    <property type="evidence" value="ECO:0007669"/>
    <property type="project" value="UniProtKB-KW"/>
</dbReference>
<feature type="domain" description="Molybdopterin cofactor biosynthesis C (MoaC)" evidence="7">
    <location>
        <begin position="47"/>
        <end position="183"/>
    </location>
</feature>
<evidence type="ECO:0000256" key="4">
    <source>
        <dbReference type="ARBA" id="ARBA00023150"/>
    </source>
</evidence>
<evidence type="ECO:0000256" key="2">
    <source>
        <dbReference type="ARBA" id="ARBA00005046"/>
    </source>
</evidence>
<evidence type="ECO:0000256" key="6">
    <source>
        <dbReference type="ARBA" id="ARBA00055087"/>
    </source>
</evidence>
<dbReference type="Gene3D" id="3.30.70.640">
    <property type="entry name" value="Molybdopterin cofactor biosynthesis C (MoaC) domain"/>
    <property type="match status" value="1"/>
</dbReference>
<proteinExistence type="predicted"/>
<keyword evidence="5" id="KW-0456">Lyase</keyword>
<accession>A0A1W1UUW5</accession>
<dbReference type="GO" id="GO:0061798">
    <property type="term" value="F:GTP 3',8'-cyclase activity"/>
    <property type="evidence" value="ECO:0007669"/>
    <property type="project" value="TreeGrafter"/>
</dbReference>
<dbReference type="UniPathway" id="UPA00344"/>
<evidence type="ECO:0000256" key="5">
    <source>
        <dbReference type="ARBA" id="ARBA00023239"/>
    </source>
</evidence>
<evidence type="ECO:0000313" key="9">
    <source>
        <dbReference type="Proteomes" id="UP000192266"/>
    </source>
</evidence>
<dbReference type="CDD" id="cd01420">
    <property type="entry name" value="MoaC_PE"/>
    <property type="match status" value="1"/>
</dbReference>
<name>A0A1W1UUW5_9BACT</name>
<reference evidence="8 9" key="1">
    <citation type="submission" date="2017-04" db="EMBL/GenBank/DDBJ databases">
        <authorList>
            <person name="Afonso C.L."/>
            <person name="Miller P.J."/>
            <person name="Scott M.A."/>
            <person name="Spackman E."/>
            <person name="Goraichik I."/>
            <person name="Dimitrov K.M."/>
            <person name="Suarez D.L."/>
            <person name="Swayne D.E."/>
        </authorList>
    </citation>
    <scope>NUCLEOTIDE SEQUENCE [LARGE SCALE GENOMIC DNA]</scope>
    <source>
        <strain evidence="8 9">DSM 11622</strain>
    </source>
</reference>
<comment type="function">
    <text evidence="6">Catalyzes the conversion of (8S)-3',8-cyclo-7,8-dihydroguanosine 5'-triphosphate to cyclic pyranopterin monophosphate (cPMP).</text>
</comment>
<dbReference type="PANTHER" id="PTHR22960">
    <property type="entry name" value="MOLYBDOPTERIN COFACTOR SYNTHESIS PROTEIN A"/>
    <property type="match status" value="1"/>
</dbReference>
<dbReference type="AlphaFoldDB" id="A0A1W1UUW5"/>
<dbReference type="NCBIfam" id="NF006870">
    <property type="entry name" value="PRK09364.1"/>
    <property type="match status" value="1"/>
</dbReference>
<dbReference type="InterPro" id="IPR050105">
    <property type="entry name" value="MoCo_biosynth_MoaA/MoaC"/>
</dbReference>
<protein>
    <recommendedName>
        <fullName evidence="3">cyclic pyranopterin monophosphate synthase</fullName>
        <ecNumber evidence="3">4.6.1.17</ecNumber>
    </recommendedName>
</protein>
<dbReference type="GO" id="GO:0061799">
    <property type="term" value="F:cyclic pyranopterin monophosphate synthase activity"/>
    <property type="evidence" value="ECO:0007669"/>
    <property type="project" value="UniProtKB-EC"/>
</dbReference>
<dbReference type="EMBL" id="FWWW01000041">
    <property type="protein sequence ID" value="SMB84830.1"/>
    <property type="molecule type" value="Genomic_DNA"/>
</dbReference>
<dbReference type="NCBIfam" id="TIGR00581">
    <property type="entry name" value="moaC"/>
    <property type="match status" value="1"/>
</dbReference>
<dbReference type="InterPro" id="IPR047594">
    <property type="entry name" value="MoaC_bact/euk"/>
</dbReference>
<evidence type="ECO:0000313" key="8">
    <source>
        <dbReference type="EMBL" id="SMB84830.1"/>
    </source>
</evidence>
<evidence type="ECO:0000256" key="1">
    <source>
        <dbReference type="ARBA" id="ARBA00001637"/>
    </source>
</evidence>
<evidence type="ECO:0000256" key="3">
    <source>
        <dbReference type="ARBA" id="ARBA00012575"/>
    </source>
</evidence>